<sequence length="417" mass="44375">MKRWVGVRAERLQSAGPDPTGSPARSQVVEESWRRSLAVHPRREDAAVTSILAEEELADYREAHPLARIMPVIDDLLIRPAQDSGVLVAVGDADGRLLWLGGDRTVRRRAEEMAFLEGADWSEASVGTSAPGTALATGAPVQIRGPEHFSPLAEPFSCTAIPIRDPRTGGPIGVVDLTGGEQAVGGHAMPWLRATAAAVEERLRALGPAGVPQRPRREGPPARGPGAVLSVTGRDQGVLRGGGRELTVSARHSEILVLLAAHPRGLSAEELAERLYAEPVPAVTLRAELVRLRRALDSSGMGVTLLSRPYRVEGLEVDSMTALALLVRGSHRQALGAYSGQLLPRSEAPAIAELRDELSATLREAVVGSAAVDVVLSYLALPEATDDDEAWRTALRLLPPRSPRRAAVVAHLEKLGG</sequence>
<feature type="region of interest" description="Disordered" evidence="1">
    <location>
        <begin position="207"/>
        <end position="227"/>
    </location>
</feature>
<organism evidence="2 3">
    <name type="scientific">Sinomonas halotolerans</name>
    <dbReference type="NCBI Taxonomy" id="1644133"/>
    <lineage>
        <taxon>Bacteria</taxon>
        <taxon>Bacillati</taxon>
        <taxon>Actinomycetota</taxon>
        <taxon>Actinomycetes</taxon>
        <taxon>Micrococcales</taxon>
        <taxon>Micrococcaceae</taxon>
        <taxon>Sinomonas</taxon>
    </lineage>
</organism>
<proteinExistence type="predicted"/>
<keyword evidence="3" id="KW-1185">Reference proteome</keyword>
<dbReference type="InterPro" id="IPR029016">
    <property type="entry name" value="GAF-like_dom_sf"/>
</dbReference>
<reference evidence="2 3" key="1">
    <citation type="submission" date="2024-05" db="EMBL/GenBank/DDBJ databases">
        <title>Sinomonas sp. nov., isolated from a waste landfill.</title>
        <authorList>
            <person name="Zhao Y."/>
        </authorList>
    </citation>
    <scope>NUCLEOTIDE SEQUENCE [LARGE SCALE GENOMIC DNA]</scope>
    <source>
        <strain evidence="2 3">CCTCC AB2014300</strain>
    </source>
</reference>
<gene>
    <name evidence="2" type="ORF">ABCQ75_07480</name>
</gene>
<evidence type="ECO:0000313" key="2">
    <source>
        <dbReference type="EMBL" id="MEN2744379.1"/>
    </source>
</evidence>
<dbReference type="RefSeq" id="WP_345884362.1">
    <property type="nucleotide sequence ID" value="NZ_JBDFRB010000005.1"/>
</dbReference>
<protein>
    <submittedName>
        <fullName evidence="2">Transcriptional regulator</fullName>
    </submittedName>
</protein>
<name>A0ABU9X0L0_9MICC</name>
<dbReference type="Gene3D" id="3.30.450.40">
    <property type="match status" value="1"/>
</dbReference>
<comment type="caution">
    <text evidence="2">The sequence shown here is derived from an EMBL/GenBank/DDBJ whole genome shotgun (WGS) entry which is preliminary data.</text>
</comment>
<dbReference type="EMBL" id="JBDFRB010000005">
    <property type="protein sequence ID" value="MEN2744379.1"/>
    <property type="molecule type" value="Genomic_DNA"/>
</dbReference>
<feature type="region of interest" description="Disordered" evidence="1">
    <location>
        <begin position="1"/>
        <end position="29"/>
    </location>
</feature>
<evidence type="ECO:0000256" key="1">
    <source>
        <dbReference type="SAM" id="MobiDB-lite"/>
    </source>
</evidence>
<accession>A0ABU9X0L0</accession>
<dbReference type="Proteomes" id="UP001422074">
    <property type="component" value="Unassembled WGS sequence"/>
</dbReference>
<evidence type="ECO:0000313" key="3">
    <source>
        <dbReference type="Proteomes" id="UP001422074"/>
    </source>
</evidence>